<proteinExistence type="predicted"/>
<dbReference type="AlphaFoldDB" id="A0A3M9NIV1"/>
<accession>A0A3M9NIV1</accession>
<reference evidence="1 2" key="1">
    <citation type="submission" date="2018-11" db="EMBL/GenBank/DDBJ databases">
        <title>Draft genome sequence of Ferruginibacter sp. BO-59.</title>
        <authorList>
            <person name="Im W.T."/>
        </authorList>
    </citation>
    <scope>NUCLEOTIDE SEQUENCE [LARGE SCALE GENOMIC DNA]</scope>
    <source>
        <strain evidence="1 2">BO-59</strain>
    </source>
</reference>
<gene>
    <name evidence="1" type="ORF">EFY79_08280</name>
</gene>
<dbReference type="RefSeq" id="WP_123120226.1">
    <property type="nucleotide sequence ID" value="NZ_RJJR01000005.1"/>
</dbReference>
<keyword evidence="2" id="KW-1185">Reference proteome</keyword>
<name>A0A3M9NIV1_9BACT</name>
<organism evidence="1 2">
    <name type="scientific">Hanamia caeni</name>
    <dbReference type="NCBI Taxonomy" id="2294116"/>
    <lineage>
        <taxon>Bacteria</taxon>
        <taxon>Pseudomonadati</taxon>
        <taxon>Bacteroidota</taxon>
        <taxon>Chitinophagia</taxon>
        <taxon>Chitinophagales</taxon>
        <taxon>Chitinophagaceae</taxon>
        <taxon>Hanamia</taxon>
    </lineage>
</organism>
<dbReference type="EMBL" id="RJJR01000005">
    <property type="protein sequence ID" value="RNI37385.1"/>
    <property type="molecule type" value="Genomic_DNA"/>
</dbReference>
<evidence type="ECO:0000313" key="2">
    <source>
        <dbReference type="Proteomes" id="UP000267223"/>
    </source>
</evidence>
<comment type="caution">
    <text evidence="1">The sequence shown here is derived from an EMBL/GenBank/DDBJ whole genome shotgun (WGS) entry which is preliminary data.</text>
</comment>
<evidence type="ECO:0000313" key="1">
    <source>
        <dbReference type="EMBL" id="RNI37385.1"/>
    </source>
</evidence>
<dbReference type="Proteomes" id="UP000267223">
    <property type="component" value="Unassembled WGS sequence"/>
</dbReference>
<protein>
    <submittedName>
        <fullName evidence="1">Uncharacterized protein</fullName>
    </submittedName>
</protein>
<sequence>MRDKCPGAKVQDGSARNRRATQIKIAGIIGVNRNLQKQKAAYLFLYYASGYKIKQEHDASILLLFL</sequence>